<name>A0A6C0BK09_9ZZZZ</name>
<evidence type="ECO:0000313" key="1">
    <source>
        <dbReference type="EMBL" id="QHS92024.1"/>
    </source>
</evidence>
<organism evidence="1">
    <name type="scientific">viral metagenome</name>
    <dbReference type="NCBI Taxonomy" id="1070528"/>
    <lineage>
        <taxon>unclassified sequences</taxon>
        <taxon>metagenomes</taxon>
        <taxon>organismal metagenomes</taxon>
    </lineage>
</organism>
<sequence length="251" mass="29195">MDAPSAPLRRIPPPPPQRNYIHKLSDNSILRKMPALDIVKIDIWHGNRILNEEHKKDISENLKGGIQSLDLKPYHLVSYLVEDGLKTYIVDGQHRVSILKDTARKNMEQLNFDVIVIEKMCESENEVIEYFKLLNTTKAIEWKEDPTLQANAYIAAFEKEFNKGKVKLLRSEGSHRPYMCTKKLRDAIVKSNICSLEKTPQEFVEHALQKNKQFIEHFKSMTLREKLHDRALTLSFCLAIDEKFSWFQGFA</sequence>
<proteinExistence type="predicted"/>
<accession>A0A6C0BK09</accession>
<reference evidence="1" key="1">
    <citation type="journal article" date="2020" name="Nature">
        <title>Giant virus diversity and host interactions through global metagenomics.</title>
        <authorList>
            <person name="Schulz F."/>
            <person name="Roux S."/>
            <person name="Paez-Espino D."/>
            <person name="Jungbluth S."/>
            <person name="Walsh D.A."/>
            <person name="Denef V.J."/>
            <person name="McMahon K.D."/>
            <person name="Konstantinidis K.T."/>
            <person name="Eloe-Fadrosh E.A."/>
            <person name="Kyrpides N.C."/>
            <person name="Woyke T."/>
        </authorList>
    </citation>
    <scope>NUCLEOTIDE SEQUENCE</scope>
    <source>
        <strain evidence="1">GVMAG-M-3300013285-6</strain>
    </source>
</reference>
<dbReference type="EMBL" id="MN739167">
    <property type="protein sequence ID" value="QHS92024.1"/>
    <property type="molecule type" value="Genomic_DNA"/>
</dbReference>
<protein>
    <submittedName>
        <fullName evidence="1">Uncharacterized protein</fullName>
    </submittedName>
</protein>
<dbReference type="AlphaFoldDB" id="A0A6C0BK09"/>